<feature type="transmembrane region" description="Helical" evidence="11">
    <location>
        <begin position="263"/>
        <end position="288"/>
    </location>
</feature>
<evidence type="ECO:0000256" key="8">
    <source>
        <dbReference type="ARBA" id="ARBA00023136"/>
    </source>
</evidence>
<evidence type="ECO:0000256" key="6">
    <source>
        <dbReference type="ARBA" id="ARBA00022967"/>
    </source>
</evidence>
<sequence>MKQLLKNWLSNETKVTVVCAGISAAALIASLAGGLSALPVNIAWVGIILCGVPIVAGAAAALVTEHDIKADVLVSIALIASAIAGEWFAAGEVALIMQIGSLLEDYTDHRARRGIAALVALAPKMARVVAADGAVAMVPAETVAVGQILRVVAGETVPADGVITVGQTSMDQSVMTGEPLPVDAGPGDAVISGTVNRYGSFDMRVTAAGDDSALARVIALAEAADAEKAPIVGLADRWASWLVLVALACAGITGLVTHQWMRAVTVLVVFCPCAFVLATPTAVAAAIGNLTRYGVLIRTGDALERLAAVERLAFDKTGTLTVGKPAVRAVRAADGDAGRLLRLTAAVEARSEHPLGKAIAQAADGSLPEATDFRMTPGQGVAGTVEGHAVMAGRRAFLAAQGVVLPAAAAPERGQTVIFAAVDGRFAGTLVLADTLRPAAAAAVAGIRRLGIVPMLLTGDHAEAAASVAGAVGIDTVRGELLPDEKLAAVRYDAADPTAPKIAMVGDGVNDAPALAAAYAGVAMGGIGSDIAVESADAVLVADDIARLPYLFALCRRCLTRIKVNIVVSMLINFTAIALSASGVLTPVTGALWHNFGSVFVVVNAAFLLAAKDKGTPSE</sequence>
<dbReference type="eggNOG" id="COG2217">
    <property type="taxonomic scope" value="Bacteria"/>
</dbReference>
<accession>E6MHA8</accession>
<evidence type="ECO:0000259" key="12">
    <source>
        <dbReference type="Pfam" id="PF00122"/>
    </source>
</evidence>
<dbReference type="STRING" id="887929.HMP0721_1393"/>
<dbReference type="InterPro" id="IPR001757">
    <property type="entry name" value="P_typ_ATPase"/>
</dbReference>
<feature type="transmembrane region" description="Helical" evidence="11">
    <location>
        <begin position="238"/>
        <end position="257"/>
    </location>
</feature>
<dbReference type="InterPro" id="IPR027256">
    <property type="entry name" value="P-typ_ATPase_IB"/>
</dbReference>
<gene>
    <name evidence="13" type="ORF">HMP0721_1393</name>
</gene>
<dbReference type="InterPro" id="IPR044492">
    <property type="entry name" value="P_typ_ATPase_HD_dom"/>
</dbReference>
<keyword evidence="11" id="KW-1003">Cell membrane</keyword>
<dbReference type="GO" id="GO:0008551">
    <property type="term" value="F:P-type cadmium transporter activity"/>
    <property type="evidence" value="ECO:0007669"/>
    <property type="project" value="UniProtKB-EC"/>
</dbReference>
<dbReference type="Pfam" id="PF00122">
    <property type="entry name" value="E1-E2_ATPase"/>
    <property type="match status" value="1"/>
</dbReference>
<dbReference type="PANTHER" id="PTHR48085:SF5">
    <property type="entry name" value="CADMIUM_ZINC-TRANSPORTING ATPASE HMA4-RELATED"/>
    <property type="match status" value="1"/>
</dbReference>
<evidence type="ECO:0000313" key="14">
    <source>
        <dbReference type="Proteomes" id="UP000004754"/>
    </source>
</evidence>
<dbReference type="NCBIfam" id="TIGR01494">
    <property type="entry name" value="ATPase_P-type"/>
    <property type="match status" value="1"/>
</dbReference>
<keyword evidence="8 11" id="KW-0472">Membrane</keyword>
<evidence type="ECO:0000256" key="10">
    <source>
        <dbReference type="ARBA" id="ARBA00049338"/>
    </source>
</evidence>
<feature type="transmembrane region" description="Helical" evidence="11">
    <location>
        <begin position="591"/>
        <end position="611"/>
    </location>
</feature>
<dbReference type="NCBIfam" id="TIGR01512">
    <property type="entry name" value="ATPase-IB2_Cd"/>
    <property type="match status" value="1"/>
</dbReference>
<dbReference type="InterPro" id="IPR023299">
    <property type="entry name" value="ATPase_P-typ_cyto_dom_N"/>
</dbReference>
<dbReference type="InterPro" id="IPR023298">
    <property type="entry name" value="ATPase_P-typ_TM_dom_sf"/>
</dbReference>
<dbReference type="Gene3D" id="3.40.1110.10">
    <property type="entry name" value="Calcium-transporting ATPase, cytoplasmic domain N"/>
    <property type="match status" value="1"/>
</dbReference>
<dbReference type="InterPro" id="IPR059000">
    <property type="entry name" value="ATPase_P-type_domA"/>
</dbReference>
<dbReference type="PROSITE" id="PS00154">
    <property type="entry name" value="ATPASE_E1_E2"/>
    <property type="match status" value="1"/>
</dbReference>
<dbReference type="Proteomes" id="UP000004754">
    <property type="component" value="Unassembled WGS sequence"/>
</dbReference>
<feature type="domain" description="P-type ATPase A" evidence="12">
    <location>
        <begin position="121"/>
        <end position="222"/>
    </location>
</feature>
<dbReference type="RefSeq" id="WP_006598815.1">
    <property type="nucleotide sequence ID" value="NZ_GL622359.1"/>
</dbReference>
<dbReference type="InterPro" id="IPR023214">
    <property type="entry name" value="HAD_sf"/>
</dbReference>
<organism evidence="13 14">
    <name type="scientific">Pseudoramibacter alactolyticus ATCC 23263</name>
    <dbReference type="NCBI Taxonomy" id="887929"/>
    <lineage>
        <taxon>Bacteria</taxon>
        <taxon>Bacillati</taxon>
        <taxon>Bacillota</taxon>
        <taxon>Clostridia</taxon>
        <taxon>Eubacteriales</taxon>
        <taxon>Eubacteriaceae</taxon>
        <taxon>Pseudoramibacter</taxon>
    </lineage>
</organism>
<dbReference type="EC" id="7.2.2.21" evidence="9"/>
<dbReference type="FunFam" id="2.70.150.10:FF:000002">
    <property type="entry name" value="Copper-transporting ATPase 1, putative"/>
    <property type="match status" value="1"/>
</dbReference>
<comment type="subcellular location">
    <subcellularLocation>
        <location evidence="1">Cell membrane</location>
        <topology evidence="1">Multi-pass membrane protein</topology>
    </subcellularLocation>
</comment>
<feature type="transmembrane region" description="Helical" evidence="11">
    <location>
        <begin position="76"/>
        <end position="103"/>
    </location>
</feature>
<dbReference type="AlphaFoldDB" id="E6MHA8"/>
<dbReference type="Gene3D" id="2.70.150.10">
    <property type="entry name" value="Calcium-transporting ATPase, cytoplasmic transduction domain A"/>
    <property type="match status" value="1"/>
</dbReference>
<evidence type="ECO:0000256" key="2">
    <source>
        <dbReference type="ARBA" id="ARBA00006024"/>
    </source>
</evidence>
<feature type="transmembrane region" description="Helical" evidence="11">
    <location>
        <begin position="42"/>
        <end position="64"/>
    </location>
</feature>
<evidence type="ECO:0000256" key="4">
    <source>
        <dbReference type="ARBA" id="ARBA00022692"/>
    </source>
</evidence>
<comment type="catalytic activity">
    <reaction evidence="10">
        <text>Cd(2+)(in) + ATP + H2O = Cd(2+)(out) + ADP + phosphate + H(+)</text>
        <dbReference type="Rhea" id="RHEA:12132"/>
        <dbReference type="ChEBI" id="CHEBI:15377"/>
        <dbReference type="ChEBI" id="CHEBI:15378"/>
        <dbReference type="ChEBI" id="CHEBI:30616"/>
        <dbReference type="ChEBI" id="CHEBI:43474"/>
        <dbReference type="ChEBI" id="CHEBI:48775"/>
        <dbReference type="ChEBI" id="CHEBI:456216"/>
        <dbReference type="EC" id="7.2.2.21"/>
    </reaction>
</comment>
<keyword evidence="5 11" id="KW-0479">Metal-binding</keyword>
<reference evidence="13 14" key="1">
    <citation type="submission" date="2010-12" db="EMBL/GenBank/DDBJ databases">
        <authorList>
            <person name="Muzny D."/>
            <person name="Qin X."/>
            <person name="Deng J."/>
            <person name="Jiang H."/>
            <person name="Liu Y."/>
            <person name="Qu J."/>
            <person name="Song X.-Z."/>
            <person name="Zhang L."/>
            <person name="Thornton R."/>
            <person name="Coyle M."/>
            <person name="Francisco L."/>
            <person name="Jackson L."/>
            <person name="Javaid M."/>
            <person name="Korchina V."/>
            <person name="Kovar C."/>
            <person name="Mata R."/>
            <person name="Mathew T."/>
            <person name="Ngo R."/>
            <person name="Nguyen L."/>
            <person name="Nguyen N."/>
            <person name="Okwuonu G."/>
            <person name="Ongeri F."/>
            <person name="Pham C."/>
            <person name="Simmons D."/>
            <person name="Wilczek-Boney K."/>
            <person name="Hale W."/>
            <person name="Jakkamsetti A."/>
            <person name="Pham P."/>
            <person name="Ruth R."/>
            <person name="San Lucas F."/>
            <person name="Warren J."/>
            <person name="Zhang J."/>
            <person name="Zhao Z."/>
            <person name="Zhou C."/>
            <person name="Zhu D."/>
            <person name="Lee S."/>
            <person name="Bess C."/>
            <person name="Blankenburg K."/>
            <person name="Forbes L."/>
            <person name="Fu Q."/>
            <person name="Gubbala S."/>
            <person name="Hirani K."/>
            <person name="Jayaseelan J.C."/>
            <person name="Lara F."/>
            <person name="Munidasa M."/>
            <person name="Palculict T."/>
            <person name="Patil S."/>
            <person name="Pu L.-L."/>
            <person name="Saada N."/>
            <person name="Tang L."/>
            <person name="Weissenberger G."/>
            <person name="Zhu Y."/>
            <person name="Hemphill L."/>
            <person name="Shang Y."/>
            <person name="Youmans B."/>
            <person name="Ayvaz T."/>
            <person name="Ross M."/>
            <person name="Santibanez J."/>
            <person name="Aqrawi P."/>
            <person name="Gross S."/>
            <person name="Joshi V."/>
            <person name="Fowler G."/>
            <person name="Nazareth L."/>
            <person name="Reid J."/>
            <person name="Worley K."/>
            <person name="Petrosino J."/>
            <person name="Highlander S."/>
            <person name="Gibbs R."/>
        </authorList>
    </citation>
    <scope>NUCLEOTIDE SEQUENCE [LARGE SCALE GENOMIC DNA]</scope>
    <source>
        <strain evidence="13 14">ATCC 23263</strain>
    </source>
</reference>
<dbReference type="SFLD" id="SFLDG00002">
    <property type="entry name" value="C1.7:_P-type_atpase_like"/>
    <property type="match status" value="1"/>
</dbReference>
<evidence type="ECO:0000256" key="7">
    <source>
        <dbReference type="ARBA" id="ARBA00022989"/>
    </source>
</evidence>
<keyword evidence="6" id="KW-1278">Translocase</keyword>
<keyword evidence="11" id="KW-0547">Nucleotide-binding</keyword>
<keyword evidence="11" id="KW-0067">ATP-binding</keyword>
<feature type="transmembrane region" description="Helical" evidence="11">
    <location>
        <begin position="15"/>
        <end position="35"/>
    </location>
</feature>
<dbReference type="InterPro" id="IPR036412">
    <property type="entry name" value="HAD-like_sf"/>
</dbReference>
<dbReference type="InterPro" id="IPR008250">
    <property type="entry name" value="ATPase_P-typ_transduc_dom_A_sf"/>
</dbReference>
<name>E6MHA8_9FIRM</name>
<dbReference type="PRINTS" id="PR00119">
    <property type="entry name" value="CATATPASE"/>
</dbReference>
<dbReference type="EMBL" id="AEQN01000016">
    <property type="protein sequence ID" value="EFV01998.1"/>
    <property type="molecule type" value="Genomic_DNA"/>
</dbReference>
<keyword evidence="4 11" id="KW-0812">Transmembrane</keyword>
<keyword evidence="3" id="KW-0104">Cadmium</keyword>
<evidence type="ECO:0000256" key="5">
    <source>
        <dbReference type="ARBA" id="ARBA00022723"/>
    </source>
</evidence>
<dbReference type="GO" id="GO:0046872">
    <property type="term" value="F:metal ion binding"/>
    <property type="evidence" value="ECO:0007669"/>
    <property type="project" value="UniProtKB-KW"/>
</dbReference>
<comment type="caution">
    <text evidence="13">The sequence shown here is derived from an EMBL/GenBank/DDBJ whole genome shotgun (WGS) entry which is preliminary data.</text>
</comment>
<dbReference type="SUPFAM" id="SSF81653">
    <property type="entry name" value="Calcium ATPase, transduction domain A"/>
    <property type="match status" value="1"/>
</dbReference>
<dbReference type="HOGENOM" id="CLU_001771_6_3_9"/>
<dbReference type="SUPFAM" id="SSF81665">
    <property type="entry name" value="Calcium ATPase, transmembrane domain M"/>
    <property type="match status" value="1"/>
</dbReference>
<dbReference type="SFLD" id="SFLDS00003">
    <property type="entry name" value="Haloacid_Dehalogenase"/>
    <property type="match status" value="1"/>
</dbReference>
<dbReference type="PANTHER" id="PTHR48085">
    <property type="entry name" value="CADMIUM/ZINC-TRANSPORTING ATPASE HMA2-RELATED"/>
    <property type="match status" value="1"/>
</dbReference>
<dbReference type="Pfam" id="PF00702">
    <property type="entry name" value="Hydrolase"/>
    <property type="match status" value="1"/>
</dbReference>
<dbReference type="InterPro" id="IPR051014">
    <property type="entry name" value="Cation_Transport_ATPase_IB"/>
</dbReference>
<feature type="transmembrane region" description="Helical" evidence="11">
    <location>
        <begin position="566"/>
        <end position="585"/>
    </location>
</feature>
<dbReference type="GO" id="GO:0016887">
    <property type="term" value="F:ATP hydrolysis activity"/>
    <property type="evidence" value="ECO:0007669"/>
    <property type="project" value="InterPro"/>
</dbReference>
<protein>
    <recommendedName>
        <fullName evidence="9">Cd(2+)-exporting ATPase</fullName>
        <ecNumber evidence="9">7.2.2.21</ecNumber>
    </recommendedName>
</protein>
<keyword evidence="14" id="KW-1185">Reference proteome</keyword>
<comment type="similarity">
    <text evidence="2 11">Belongs to the cation transport ATPase (P-type) (TC 3.A.3) family. Type IB subfamily.</text>
</comment>
<dbReference type="NCBIfam" id="TIGR01511">
    <property type="entry name" value="ATPase-IB1_Cu"/>
    <property type="match status" value="1"/>
</dbReference>
<evidence type="ECO:0000313" key="13">
    <source>
        <dbReference type="EMBL" id="EFV01998.1"/>
    </source>
</evidence>
<evidence type="ECO:0000256" key="11">
    <source>
        <dbReference type="RuleBase" id="RU362081"/>
    </source>
</evidence>
<dbReference type="Gene3D" id="3.40.50.1000">
    <property type="entry name" value="HAD superfamily/HAD-like"/>
    <property type="match status" value="1"/>
</dbReference>
<dbReference type="NCBIfam" id="TIGR01525">
    <property type="entry name" value="ATPase-IB_hvy"/>
    <property type="match status" value="1"/>
</dbReference>
<dbReference type="InterPro" id="IPR018303">
    <property type="entry name" value="ATPase_P-typ_P_site"/>
</dbReference>
<evidence type="ECO:0000256" key="1">
    <source>
        <dbReference type="ARBA" id="ARBA00004651"/>
    </source>
</evidence>
<proteinExistence type="inferred from homology"/>
<dbReference type="SUPFAM" id="SSF56784">
    <property type="entry name" value="HAD-like"/>
    <property type="match status" value="1"/>
</dbReference>
<keyword evidence="7 11" id="KW-1133">Transmembrane helix</keyword>
<dbReference type="GO" id="GO:0005886">
    <property type="term" value="C:plasma membrane"/>
    <property type="evidence" value="ECO:0007669"/>
    <property type="project" value="UniProtKB-SubCell"/>
</dbReference>
<dbReference type="SFLD" id="SFLDF00027">
    <property type="entry name" value="p-type_atpase"/>
    <property type="match status" value="1"/>
</dbReference>
<dbReference type="GO" id="GO:0005524">
    <property type="term" value="F:ATP binding"/>
    <property type="evidence" value="ECO:0007669"/>
    <property type="project" value="UniProtKB-UniRule"/>
</dbReference>
<evidence type="ECO:0000256" key="9">
    <source>
        <dbReference type="ARBA" id="ARBA00039103"/>
    </source>
</evidence>
<evidence type="ECO:0000256" key="3">
    <source>
        <dbReference type="ARBA" id="ARBA00022539"/>
    </source>
</evidence>